<name>K1SGT1_9ZZZZ</name>
<dbReference type="AlphaFoldDB" id="K1SGT1"/>
<proteinExistence type="predicted"/>
<dbReference type="SUPFAM" id="SSF56349">
    <property type="entry name" value="DNA breaking-rejoining enzymes"/>
    <property type="match status" value="1"/>
</dbReference>
<dbReference type="InterPro" id="IPR002104">
    <property type="entry name" value="Integrase_catalytic"/>
</dbReference>
<dbReference type="GO" id="GO:0003677">
    <property type="term" value="F:DNA binding"/>
    <property type="evidence" value="ECO:0007669"/>
    <property type="project" value="InterPro"/>
</dbReference>
<reference evidence="3" key="1">
    <citation type="journal article" date="2013" name="Environ. Microbiol.">
        <title>Microbiota from the distal guts of lean and obese adolescents exhibit partial functional redundancy besides clear differences in community structure.</title>
        <authorList>
            <person name="Ferrer M."/>
            <person name="Ruiz A."/>
            <person name="Lanza F."/>
            <person name="Haange S.B."/>
            <person name="Oberbach A."/>
            <person name="Till H."/>
            <person name="Bargiela R."/>
            <person name="Campoy C."/>
            <person name="Segura M.T."/>
            <person name="Richter M."/>
            <person name="von Bergen M."/>
            <person name="Seifert J."/>
            <person name="Suarez A."/>
        </authorList>
    </citation>
    <scope>NUCLEOTIDE SEQUENCE</scope>
</reference>
<dbReference type="Gene3D" id="1.10.443.10">
    <property type="entry name" value="Intergrase catalytic core"/>
    <property type="match status" value="1"/>
</dbReference>
<evidence type="ECO:0000256" key="1">
    <source>
        <dbReference type="ARBA" id="ARBA00023172"/>
    </source>
</evidence>
<evidence type="ECO:0000259" key="2">
    <source>
        <dbReference type="PROSITE" id="PS51898"/>
    </source>
</evidence>
<dbReference type="PROSITE" id="PS51898">
    <property type="entry name" value="TYR_RECOMBINASE"/>
    <property type="match status" value="1"/>
</dbReference>
<keyword evidence="1" id="KW-0233">DNA recombination</keyword>
<comment type="caution">
    <text evidence="3">The sequence shown here is derived from an EMBL/GenBank/DDBJ whole genome shotgun (WGS) entry which is preliminary data.</text>
</comment>
<accession>K1SGT1</accession>
<dbReference type="GO" id="GO:0015074">
    <property type="term" value="P:DNA integration"/>
    <property type="evidence" value="ECO:0007669"/>
    <property type="project" value="InterPro"/>
</dbReference>
<dbReference type="InterPro" id="IPR013762">
    <property type="entry name" value="Integrase-like_cat_sf"/>
</dbReference>
<evidence type="ECO:0000313" key="3">
    <source>
        <dbReference type="EMBL" id="EKC52940.1"/>
    </source>
</evidence>
<organism evidence="3">
    <name type="scientific">human gut metagenome</name>
    <dbReference type="NCBI Taxonomy" id="408170"/>
    <lineage>
        <taxon>unclassified sequences</taxon>
        <taxon>metagenomes</taxon>
        <taxon>organismal metagenomes</taxon>
    </lineage>
</organism>
<gene>
    <name evidence="3" type="ORF">OBE_12842</name>
</gene>
<protein>
    <submittedName>
        <fullName evidence="3">Integrase/recombinase</fullName>
    </submittedName>
</protein>
<sequence length="121" mass="13766">MLAVIDRSNAIGKRDYAMLLLAVLLGMRAGDICALKFKNLDWRQKLITYTQQKTKKTNTLPLLPIIGDAIIDYLKNGRLDSDCDNVFIRHIHPYGEFQSSTSLSENLKRYMKYAGLTVEKA</sequence>
<feature type="domain" description="Tyr recombinase" evidence="2">
    <location>
        <begin position="1"/>
        <end position="121"/>
    </location>
</feature>
<dbReference type="Pfam" id="PF00589">
    <property type="entry name" value="Phage_integrase"/>
    <property type="match status" value="1"/>
</dbReference>
<dbReference type="GO" id="GO:0006310">
    <property type="term" value="P:DNA recombination"/>
    <property type="evidence" value="ECO:0007669"/>
    <property type="project" value="UniProtKB-KW"/>
</dbReference>
<dbReference type="EMBL" id="AJWZ01008861">
    <property type="protein sequence ID" value="EKC52940.1"/>
    <property type="molecule type" value="Genomic_DNA"/>
</dbReference>
<dbReference type="InterPro" id="IPR011010">
    <property type="entry name" value="DNA_brk_join_enz"/>
</dbReference>